<feature type="compositionally biased region" description="Gly residues" evidence="2">
    <location>
        <begin position="540"/>
        <end position="554"/>
    </location>
</feature>
<evidence type="ECO:0000313" key="4">
    <source>
        <dbReference type="Proteomes" id="UP000199079"/>
    </source>
</evidence>
<evidence type="ECO:0000313" key="3">
    <source>
        <dbReference type="EMBL" id="SDY79238.1"/>
    </source>
</evidence>
<feature type="region of interest" description="Disordered" evidence="2">
    <location>
        <begin position="391"/>
        <end position="413"/>
    </location>
</feature>
<feature type="region of interest" description="Disordered" evidence="2">
    <location>
        <begin position="919"/>
        <end position="975"/>
    </location>
</feature>
<sequence>MTRTRTRIDAVAFTLLLVAALSAAPVAGAALGVDAGDRVPTSRTAAGSTGSSVGTADAVAIDAADVSEPAAIEPVGVPEPAAVEANNTYRGSNLSFALDGTTLEVSVSADAFEGNDTSVTVTVADAEYENVEGEEENGTYTYDVDLTDRSFGDLSDATVTVERGADGEPLGDGEGDLRYVALTSDGAQFDDQHRLVVPIEESVGLEGDLPFSLEAGDQSADVNATLIESEGGDEPDRLRFDRSSDFETLIGTGEDVEIGAADAADAPRVGSPVTVSPSGIAGDPRVSLASGEITVLHPLIVSGNEYVVTIEGTIGDRSPTTTRRLTAETGGEVRFSAENLVLGAPGSNATVTIEGDGGTIGSDTVSVDDRVLDASVDANTSTVTVDGLGDALGVSGTDGGSNESARNGSDASSQAVDVYVSWEHNGSREFVLVEDVPTDVENGKLAFPEAGYELTGSGHDLLIVTEENATAAASIGGSVSADTGVEPVTGVVGGGVGLIGTATSFFLGSTLGQIIIGFLVVVVIGGIGVFKLTGSSDSNGSGGRGRAGSAGGGNSMMRVSVDLVDANGDPVDTTRTVVFEPSGRMANAMNPQKKQIAGSGEVQIPAQQYYVSVDGSDTGTTLPRGQESIRIQVPPQQGTITVHSARDEDQRIVDAEIRCRTPEDVITTDVNGDELRTDRDGTTTLELPPSVDADSVTLEVEHDRYESAETGLQRSIGLEPKTGTLTVETSIDGRAAGNVPVSVRPTGEFPRANDGGTETRSDEDGEVTIDDLVIGEYRVTASFTSDAIVDVDEKSVEVVPDEPRRVSIDGSFDFDLAPYRSRIDELNEEIADLTRSNRDGAIQYYYGSVLTATLDLLSEFPDQGLLFVEHGVDPDEVTEAVLSAVADAIEYTRDAMTTKQNVDLFGACSSLRNERIRWEGDPSVLEDGDRGAGDGSEDRRGRADRRSGRGSGRRSERGSDRRPSGRAGRGDDQRTEMLEELIAVVAAERADHRGRTADRLEETEAFLSERRGEVSTVSPVREQYDRIKDHLSSNPGETRTEKRVQFVVATWMLDAVRRVFDHPALVDRLEETVF</sequence>
<protein>
    <submittedName>
        <fullName evidence="3">Uncharacterized protein</fullName>
    </submittedName>
</protein>
<feature type="region of interest" description="Disordered" evidence="2">
    <location>
        <begin position="535"/>
        <end position="554"/>
    </location>
</feature>
<proteinExistence type="predicted"/>
<name>A0A1H3MS47_9EURY</name>
<dbReference type="AlphaFoldDB" id="A0A1H3MS47"/>
<dbReference type="EMBL" id="FNPC01000010">
    <property type="protein sequence ID" value="SDY79238.1"/>
    <property type="molecule type" value="Genomic_DNA"/>
</dbReference>
<dbReference type="RefSeq" id="WP_092734434.1">
    <property type="nucleotide sequence ID" value="NZ_FNPC01000010.1"/>
</dbReference>
<gene>
    <name evidence="3" type="ORF">SAMN05216564_11055</name>
</gene>
<keyword evidence="4" id="KW-1185">Reference proteome</keyword>
<evidence type="ECO:0000256" key="2">
    <source>
        <dbReference type="SAM" id="MobiDB-lite"/>
    </source>
</evidence>
<accession>A0A1H3MS47</accession>
<dbReference type="OrthoDB" id="177494at2157"/>
<reference evidence="4" key="1">
    <citation type="submission" date="2016-10" db="EMBL/GenBank/DDBJ databases">
        <authorList>
            <person name="Varghese N."/>
            <person name="Submissions S."/>
        </authorList>
    </citation>
    <scope>NUCLEOTIDE SEQUENCE [LARGE SCALE GENOMIC DNA]</scope>
    <source>
        <strain evidence="4">DC30,IBRC 10041,KCTC 4046</strain>
    </source>
</reference>
<evidence type="ECO:0000256" key="1">
    <source>
        <dbReference type="SAM" id="Coils"/>
    </source>
</evidence>
<feature type="compositionally biased region" description="Basic and acidic residues" evidence="2">
    <location>
        <begin position="927"/>
        <end position="975"/>
    </location>
</feature>
<feature type="compositionally biased region" description="Polar residues" evidence="2">
    <location>
        <begin position="400"/>
        <end position="413"/>
    </location>
</feature>
<feature type="region of interest" description="Disordered" evidence="2">
    <location>
        <begin position="738"/>
        <end position="763"/>
    </location>
</feature>
<dbReference type="Proteomes" id="UP000199079">
    <property type="component" value="Unassembled WGS sequence"/>
</dbReference>
<keyword evidence="1" id="KW-0175">Coiled coil</keyword>
<organism evidence="3 4">
    <name type="scientific">Halopenitus persicus</name>
    <dbReference type="NCBI Taxonomy" id="1048396"/>
    <lineage>
        <taxon>Archaea</taxon>
        <taxon>Methanobacteriati</taxon>
        <taxon>Methanobacteriota</taxon>
        <taxon>Stenosarchaea group</taxon>
        <taxon>Halobacteria</taxon>
        <taxon>Halobacteriales</taxon>
        <taxon>Haloferacaceae</taxon>
        <taxon>Halopenitus</taxon>
    </lineage>
</organism>
<feature type="coiled-coil region" evidence="1">
    <location>
        <begin position="816"/>
        <end position="843"/>
    </location>
</feature>